<feature type="region of interest" description="Disordered" evidence="1">
    <location>
        <begin position="43"/>
        <end position="63"/>
    </location>
</feature>
<evidence type="ECO:0000313" key="2">
    <source>
        <dbReference type="EMBL" id="RRT46114.1"/>
    </source>
</evidence>
<feature type="region of interest" description="Disordered" evidence="1">
    <location>
        <begin position="111"/>
        <end position="223"/>
    </location>
</feature>
<feature type="compositionally biased region" description="Low complexity" evidence="1">
    <location>
        <begin position="155"/>
        <end position="181"/>
    </location>
</feature>
<feature type="non-terminal residue" evidence="2">
    <location>
        <position position="1"/>
    </location>
</feature>
<feature type="compositionally biased region" description="Low complexity" evidence="1">
    <location>
        <begin position="53"/>
        <end position="63"/>
    </location>
</feature>
<gene>
    <name evidence="2" type="ORF">B296_00054652</name>
</gene>
<dbReference type="AlphaFoldDB" id="A0A426Y322"/>
<reference evidence="2 3" key="1">
    <citation type="journal article" date="2014" name="Agronomy (Basel)">
        <title>A Draft Genome Sequence for Ensete ventricosum, the Drought-Tolerant Tree Against Hunger.</title>
        <authorList>
            <person name="Harrison J."/>
            <person name="Moore K.A."/>
            <person name="Paszkiewicz K."/>
            <person name="Jones T."/>
            <person name="Grant M."/>
            <person name="Ambacheew D."/>
            <person name="Muzemil S."/>
            <person name="Studholme D.J."/>
        </authorList>
    </citation>
    <scope>NUCLEOTIDE SEQUENCE [LARGE SCALE GENOMIC DNA]</scope>
</reference>
<accession>A0A426Y322</accession>
<evidence type="ECO:0000256" key="1">
    <source>
        <dbReference type="SAM" id="MobiDB-lite"/>
    </source>
</evidence>
<evidence type="ECO:0000313" key="3">
    <source>
        <dbReference type="Proteomes" id="UP000287651"/>
    </source>
</evidence>
<protein>
    <submittedName>
        <fullName evidence="2">Uncharacterized protein</fullName>
    </submittedName>
</protein>
<dbReference type="PANTHER" id="PTHR31280">
    <property type="entry name" value="PROTEIN UNC-13 HOMOLOG"/>
    <property type="match status" value="1"/>
</dbReference>
<dbReference type="PANTHER" id="PTHR31280:SF4">
    <property type="entry name" value="ELONGATION FACTOR TS (DUF810)"/>
    <property type="match status" value="1"/>
</dbReference>
<comment type="caution">
    <text evidence="2">The sequence shown here is derived from an EMBL/GenBank/DDBJ whole genome shotgun (WGS) entry which is preliminary data.</text>
</comment>
<proteinExistence type="predicted"/>
<feature type="region of interest" description="Disordered" evidence="1">
    <location>
        <begin position="1"/>
        <end position="26"/>
    </location>
</feature>
<organism evidence="2 3">
    <name type="scientific">Ensete ventricosum</name>
    <name type="common">Abyssinian banana</name>
    <name type="synonym">Musa ensete</name>
    <dbReference type="NCBI Taxonomy" id="4639"/>
    <lineage>
        <taxon>Eukaryota</taxon>
        <taxon>Viridiplantae</taxon>
        <taxon>Streptophyta</taxon>
        <taxon>Embryophyta</taxon>
        <taxon>Tracheophyta</taxon>
        <taxon>Spermatophyta</taxon>
        <taxon>Magnoliopsida</taxon>
        <taxon>Liliopsida</taxon>
        <taxon>Zingiberales</taxon>
        <taxon>Musaceae</taxon>
        <taxon>Ensete</taxon>
    </lineage>
</organism>
<feature type="compositionally biased region" description="Polar residues" evidence="1">
    <location>
        <begin position="111"/>
        <end position="121"/>
    </location>
</feature>
<dbReference type="Proteomes" id="UP000287651">
    <property type="component" value="Unassembled WGS sequence"/>
</dbReference>
<name>A0A426Y322_ENSVE</name>
<dbReference type="EMBL" id="AMZH03015397">
    <property type="protein sequence ID" value="RRT46114.1"/>
    <property type="molecule type" value="Genomic_DNA"/>
</dbReference>
<sequence>IITSPSDDSGKRKEKPRTRRKGRKRALRGALLAAVMARLFRGGSLGDSKRESSGSSSLRLSSSSSSVAAAMSAADLLSPFGQIGVPLSDPELRETAYEIFVAACRTTGSKPLTYIPQSERTPPSAERSSSLSPSASSLQKSITSTAASKMKKALGLKSSSSSKKGSPGKDNSPSKPSKKPATVGDLMRVQMRISEQTDSRIRKGLLRTAAGQVTNFTDHSRSA</sequence>
<dbReference type="InterPro" id="IPR008528">
    <property type="entry name" value="unc-13_homologue"/>
</dbReference>
<feature type="compositionally biased region" description="Low complexity" evidence="1">
    <location>
        <begin position="122"/>
        <end position="138"/>
    </location>
</feature>
<feature type="compositionally biased region" description="Basic residues" evidence="1">
    <location>
        <begin position="12"/>
        <end position="26"/>
    </location>
</feature>